<gene>
    <name evidence="1" type="ORF">PCOR1329_LOCUS84800</name>
</gene>
<evidence type="ECO:0000313" key="2">
    <source>
        <dbReference type="Proteomes" id="UP001189429"/>
    </source>
</evidence>
<comment type="caution">
    <text evidence="1">The sequence shown here is derived from an EMBL/GenBank/DDBJ whole genome shotgun (WGS) entry which is preliminary data.</text>
</comment>
<organism evidence="1 2">
    <name type="scientific">Prorocentrum cordatum</name>
    <dbReference type="NCBI Taxonomy" id="2364126"/>
    <lineage>
        <taxon>Eukaryota</taxon>
        <taxon>Sar</taxon>
        <taxon>Alveolata</taxon>
        <taxon>Dinophyceae</taxon>
        <taxon>Prorocentrales</taxon>
        <taxon>Prorocentraceae</taxon>
        <taxon>Prorocentrum</taxon>
    </lineage>
</organism>
<evidence type="ECO:0000313" key="1">
    <source>
        <dbReference type="EMBL" id="CAK0910680.1"/>
    </source>
</evidence>
<sequence>MSGPRQRFDAVTAHVLRSGLSVDARAAPAPCLEEIVLGDSAQAWSAAGFHTQTSHAGVNQVRLGGLIVTLTGVGNGLSGLLFSLAQGSSSASSKETSVGGVTVRSVGSRRRDTVATVEHPNGVQFLGELVIYAQDLDGIVEAFANAGVATHGGAAPKAMKGGTHACATYYLRGLRMLVVGPLDPTHPASENPPLWMFGRGVHGAVELTGWLPVCRDMGLLEASLDGRLGPQRKAAQRGRTVATLRSGAIQGLTGTFAFLSDGDGPLF</sequence>
<accession>A0ABN9YD15</accession>
<dbReference type="Proteomes" id="UP001189429">
    <property type="component" value="Unassembled WGS sequence"/>
</dbReference>
<keyword evidence="2" id="KW-1185">Reference proteome</keyword>
<reference evidence="1" key="1">
    <citation type="submission" date="2023-10" db="EMBL/GenBank/DDBJ databases">
        <authorList>
            <person name="Chen Y."/>
            <person name="Shah S."/>
            <person name="Dougan E. K."/>
            <person name="Thang M."/>
            <person name="Chan C."/>
        </authorList>
    </citation>
    <scope>NUCLEOTIDE SEQUENCE [LARGE SCALE GENOMIC DNA]</scope>
</reference>
<name>A0ABN9YD15_9DINO</name>
<proteinExistence type="predicted"/>
<protein>
    <recommendedName>
        <fullName evidence="3">VOC domain-containing protein</fullName>
    </recommendedName>
</protein>
<dbReference type="EMBL" id="CAUYUJ010022444">
    <property type="protein sequence ID" value="CAK0910680.1"/>
    <property type="molecule type" value="Genomic_DNA"/>
</dbReference>
<evidence type="ECO:0008006" key="3">
    <source>
        <dbReference type="Google" id="ProtNLM"/>
    </source>
</evidence>